<dbReference type="Pfam" id="PF00651">
    <property type="entry name" value="BTB"/>
    <property type="match status" value="1"/>
</dbReference>
<dbReference type="InterPro" id="IPR049737">
    <property type="entry name" value="Btbd6a-like_BACK"/>
</dbReference>
<evidence type="ECO:0000259" key="3">
    <source>
        <dbReference type="PROSITE" id="PS50097"/>
    </source>
</evidence>
<evidence type="ECO:0000256" key="1">
    <source>
        <dbReference type="ARBA" id="ARBA00004496"/>
    </source>
</evidence>
<dbReference type="Gene3D" id="3.30.710.10">
    <property type="entry name" value="Potassium Channel Kv1.1, Chain A"/>
    <property type="match status" value="1"/>
</dbReference>
<dbReference type="PROSITE" id="PS50097">
    <property type="entry name" value="BTB"/>
    <property type="match status" value="1"/>
</dbReference>
<dbReference type="Pfam" id="PF07707">
    <property type="entry name" value="BACK"/>
    <property type="match status" value="1"/>
</dbReference>
<dbReference type="Pfam" id="PF08005">
    <property type="entry name" value="PHR"/>
    <property type="match status" value="1"/>
</dbReference>
<dbReference type="InterPro" id="IPR038648">
    <property type="entry name" value="PHR_sf"/>
</dbReference>
<dbReference type="InterPro" id="IPR000210">
    <property type="entry name" value="BTB/POZ_dom"/>
</dbReference>
<dbReference type="GO" id="GO:0005829">
    <property type="term" value="C:cytosol"/>
    <property type="evidence" value="ECO:0007669"/>
    <property type="project" value="TreeGrafter"/>
</dbReference>
<dbReference type="InterPro" id="IPR011705">
    <property type="entry name" value="BACK"/>
</dbReference>
<comment type="caution">
    <text evidence="4">The sequence shown here is derived from an EMBL/GenBank/DDBJ whole genome shotgun (WGS) entry which is preliminary data.</text>
</comment>
<dbReference type="InterPro" id="IPR011333">
    <property type="entry name" value="SKP1/BTB/POZ_sf"/>
</dbReference>
<organism evidence="4 5">
    <name type="scientific">Ridgeia piscesae</name>
    <name type="common">Tubeworm</name>
    <dbReference type="NCBI Taxonomy" id="27915"/>
    <lineage>
        <taxon>Eukaryota</taxon>
        <taxon>Metazoa</taxon>
        <taxon>Spiralia</taxon>
        <taxon>Lophotrochozoa</taxon>
        <taxon>Annelida</taxon>
        <taxon>Polychaeta</taxon>
        <taxon>Sedentaria</taxon>
        <taxon>Canalipalpata</taxon>
        <taxon>Sabellida</taxon>
        <taxon>Siboglinidae</taxon>
        <taxon>Ridgeia</taxon>
    </lineage>
</organism>
<sequence>MNVEDDDEGNQEVVSGEPCGKRPLRVGVVPQCTCSLPVTAANCVTLEHNWQANYKSVVERNTVMFNSEFMADVHFTVGTAPNKLHVPAHKYVLATGSSVFYAMFYGGLAHNASEIDIPDVEPSAFLSLLSYLYCDTCVDRYLYCDEVVLETDTVLATLYAAKKYIVPHLACQCVAFLESSLTARNACILLSQSHLFEEHELTQRCWEVIDAQTEEALASDGFTEIDHSTLQVIMARDTLNANEKLLFVSALHWARAECMRRGITTTAENKRRVLANVLYLLRLPTMNVTDYANGPAKSGILTLQEAHDLFMYFTADEKPSLPFPIVSRRGLQSQRCRRFQSSAYRSNQWRYRGRCDSIQFSVNRRIFIAGLGLYGSNNGASEYRVKIELKRSGATLGQCQTKFFSDGSSSTFGVYFDHPVQIEANTFYTASATLDGPELSYFGQEGLTEVNVGKVTFQFQCSSDSTNGTGVQGGQMPELIFYAS</sequence>
<proteinExistence type="predicted"/>
<accession>A0AAD9L3R8</accession>
<name>A0AAD9L3R8_RIDPI</name>
<dbReference type="FunFam" id="3.30.710.10:FF:000015">
    <property type="entry name" value="BTB/POZ domain-containing protein 3"/>
    <property type="match status" value="1"/>
</dbReference>
<dbReference type="AlphaFoldDB" id="A0AAD9L3R8"/>
<dbReference type="InterPro" id="IPR012983">
    <property type="entry name" value="PHR"/>
</dbReference>
<dbReference type="Gene3D" id="2.60.120.820">
    <property type="entry name" value="PHR domain"/>
    <property type="match status" value="1"/>
</dbReference>
<feature type="domain" description="BTB" evidence="3">
    <location>
        <begin position="71"/>
        <end position="133"/>
    </location>
</feature>
<dbReference type="CDD" id="cd18282">
    <property type="entry name" value="BTB_POZ_BTBD3_6"/>
    <property type="match status" value="1"/>
</dbReference>
<evidence type="ECO:0000313" key="5">
    <source>
        <dbReference type="Proteomes" id="UP001209878"/>
    </source>
</evidence>
<gene>
    <name evidence="4" type="ORF">NP493_359g10036</name>
</gene>
<dbReference type="EMBL" id="JAODUO010000360">
    <property type="protein sequence ID" value="KAK2182285.1"/>
    <property type="molecule type" value="Genomic_DNA"/>
</dbReference>
<dbReference type="PANTHER" id="PTHR45774">
    <property type="entry name" value="BTB/POZ DOMAIN-CONTAINING"/>
    <property type="match status" value="1"/>
</dbReference>
<dbReference type="Gene3D" id="1.25.40.420">
    <property type="match status" value="1"/>
</dbReference>
<dbReference type="FunFam" id="2.60.120.820:FF:000001">
    <property type="entry name" value="BTB/POZ domain-containing protein 3"/>
    <property type="match status" value="1"/>
</dbReference>
<dbReference type="SMART" id="SM00225">
    <property type="entry name" value="BTB"/>
    <property type="match status" value="1"/>
</dbReference>
<dbReference type="GO" id="GO:0022008">
    <property type="term" value="P:neurogenesis"/>
    <property type="evidence" value="ECO:0007669"/>
    <property type="project" value="TreeGrafter"/>
</dbReference>
<evidence type="ECO:0000256" key="2">
    <source>
        <dbReference type="ARBA" id="ARBA00022490"/>
    </source>
</evidence>
<reference evidence="4" key="1">
    <citation type="journal article" date="2023" name="Mol. Biol. Evol.">
        <title>Third-Generation Sequencing Reveals the Adaptive Role of the Epigenome in Three Deep-Sea Polychaetes.</title>
        <authorList>
            <person name="Perez M."/>
            <person name="Aroh O."/>
            <person name="Sun Y."/>
            <person name="Lan Y."/>
            <person name="Juniper S.K."/>
            <person name="Young C.R."/>
            <person name="Angers B."/>
            <person name="Qian P.Y."/>
        </authorList>
    </citation>
    <scope>NUCLEOTIDE SEQUENCE</scope>
    <source>
        <strain evidence="4">R07B-5</strain>
    </source>
</reference>
<evidence type="ECO:0000313" key="4">
    <source>
        <dbReference type="EMBL" id="KAK2182285.1"/>
    </source>
</evidence>
<keyword evidence="2" id="KW-0963">Cytoplasm</keyword>
<dbReference type="SUPFAM" id="SSF54695">
    <property type="entry name" value="POZ domain"/>
    <property type="match status" value="1"/>
</dbReference>
<comment type="subcellular location">
    <subcellularLocation>
        <location evidence="1">Cytoplasm</location>
    </subcellularLocation>
</comment>
<protein>
    <recommendedName>
        <fullName evidence="3">BTB domain-containing protein</fullName>
    </recommendedName>
</protein>
<dbReference type="PANTHER" id="PTHR45774:SF4">
    <property type="entry name" value="AXUNDEAD, ISOFORM F"/>
    <property type="match status" value="1"/>
</dbReference>
<dbReference type="Proteomes" id="UP001209878">
    <property type="component" value="Unassembled WGS sequence"/>
</dbReference>
<dbReference type="SMART" id="SM00875">
    <property type="entry name" value="BACK"/>
    <property type="match status" value="1"/>
</dbReference>
<dbReference type="CDD" id="cd18488">
    <property type="entry name" value="BACK_BTBD3_like"/>
    <property type="match status" value="1"/>
</dbReference>
<keyword evidence="5" id="KW-1185">Reference proteome</keyword>